<accession>A0A3M2I194</accession>
<dbReference type="InterPro" id="IPR001763">
    <property type="entry name" value="Rhodanese-like_dom"/>
</dbReference>
<sequence length="286" mass="30652">MKMHRQTLIDTATLAAASGREDWVILDCRAVLTDRAAGARLHAEGHIPGALHADLEDRLSDMARTGQGRHPWPCAETFARTLAGWGIAPDTQVVAYDADNGMYAARAWCLLRLFGHVRVAVLDGGLKAWREAGLPLSIEAAPPRARATPYPGDFDRARLFDHEDVIAHLAHGGLLVDARAPERFVGEVEPIDRRAGHVPGAVNRPFPTNLGADGRFKPREALFAEFAALLGGRTPSDLVAMCGSGVTACHHLLAMAHAGLEGGKLYMGSWSGWIDDPARPVATGEG</sequence>
<dbReference type="Pfam" id="PF00581">
    <property type="entry name" value="Rhodanese"/>
    <property type="match status" value="2"/>
</dbReference>
<dbReference type="RefSeq" id="WP_122101425.1">
    <property type="nucleotide sequence ID" value="NZ_RFLY01000008.1"/>
</dbReference>
<evidence type="ECO:0000256" key="1">
    <source>
        <dbReference type="ARBA" id="ARBA00022679"/>
    </source>
</evidence>
<dbReference type="EMBL" id="RFLY01000008">
    <property type="protein sequence ID" value="RMH92952.1"/>
    <property type="molecule type" value="Genomic_DNA"/>
</dbReference>
<comment type="caution">
    <text evidence="4">The sequence shown here is derived from an EMBL/GenBank/DDBJ whole genome shotgun (WGS) entry which is preliminary data.</text>
</comment>
<keyword evidence="1 4" id="KW-0808">Transferase</keyword>
<gene>
    <name evidence="4" type="ORF">EBB59_06915</name>
</gene>
<proteinExistence type="predicted"/>
<organism evidence="4 5">
    <name type="scientific">Solilutibacter pythonis</name>
    <dbReference type="NCBI Taxonomy" id="2483112"/>
    <lineage>
        <taxon>Bacteria</taxon>
        <taxon>Pseudomonadati</taxon>
        <taxon>Pseudomonadota</taxon>
        <taxon>Gammaproteobacteria</taxon>
        <taxon>Lysobacterales</taxon>
        <taxon>Lysobacteraceae</taxon>
        <taxon>Solilutibacter</taxon>
    </lineage>
</organism>
<keyword evidence="5" id="KW-1185">Reference proteome</keyword>
<dbReference type="Proteomes" id="UP000275012">
    <property type="component" value="Unassembled WGS sequence"/>
</dbReference>
<dbReference type="SUPFAM" id="SSF52821">
    <property type="entry name" value="Rhodanese/Cell cycle control phosphatase"/>
    <property type="match status" value="2"/>
</dbReference>
<dbReference type="CDD" id="cd01448">
    <property type="entry name" value="TST_Repeat_1"/>
    <property type="match status" value="1"/>
</dbReference>
<dbReference type="Gene3D" id="3.40.250.10">
    <property type="entry name" value="Rhodanese-like domain"/>
    <property type="match status" value="2"/>
</dbReference>
<keyword evidence="2" id="KW-0677">Repeat</keyword>
<dbReference type="PANTHER" id="PTHR11364:SF27">
    <property type="entry name" value="SULFURTRANSFERASE"/>
    <property type="match status" value="1"/>
</dbReference>
<dbReference type="SMART" id="SM00450">
    <property type="entry name" value="RHOD"/>
    <property type="match status" value="2"/>
</dbReference>
<name>A0A3M2I194_9GAMM</name>
<dbReference type="GO" id="GO:0004792">
    <property type="term" value="F:thiosulfate-cyanide sulfurtransferase activity"/>
    <property type="evidence" value="ECO:0007669"/>
    <property type="project" value="TreeGrafter"/>
</dbReference>
<evidence type="ECO:0000313" key="4">
    <source>
        <dbReference type="EMBL" id="RMH92952.1"/>
    </source>
</evidence>
<feature type="domain" description="Rhodanese" evidence="3">
    <location>
        <begin position="19"/>
        <end position="138"/>
    </location>
</feature>
<feature type="domain" description="Rhodanese" evidence="3">
    <location>
        <begin position="169"/>
        <end position="282"/>
    </location>
</feature>
<evidence type="ECO:0000256" key="2">
    <source>
        <dbReference type="ARBA" id="ARBA00022737"/>
    </source>
</evidence>
<dbReference type="InterPro" id="IPR036873">
    <property type="entry name" value="Rhodanese-like_dom_sf"/>
</dbReference>
<dbReference type="PROSITE" id="PS50206">
    <property type="entry name" value="RHODANESE_3"/>
    <property type="match status" value="2"/>
</dbReference>
<protein>
    <submittedName>
        <fullName evidence="4">Sulfurtransferase</fullName>
    </submittedName>
</protein>
<dbReference type="InterPro" id="IPR045078">
    <property type="entry name" value="TST/MPST-like"/>
</dbReference>
<dbReference type="PANTHER" id="PTHR11364">
    <property type="entry name" value="THIOSULFATE SULFERTANSFERASE"/>
    <property type="match status" value="1"/>
</dbReference>
<dbReference type="CDD" id="cd01449">
    <property type="entry name" value="TST_Repeat_2"/>
    <property type="match status" value="1"/>
</dbReference>
<dbReference type="OrthoDB" id="9781034at2"/>
<reference evidence="4 5" key="1">
    <citation type="submission" date="2018-10" db="EMBL/GenBank/DDBJ databases">
        <title>Proposal of Lysobacter pythonis sp. nov. isolated from royal pythons (Python regius).</title>
        <authorList>
            <person name="Hans-Juergen B."/>
            <person name="Huptas C."/>
            <person name="Sandra B."/>
            <person name="Igor L."/>
            <person name="Joachim S."/>
            <person name="Siegfried S."/>
            <person name="Mareike W."/>
            <person name="Peter K."/>
        </authorList>
    </citation>
    <scope>NUCLEOTIDE SEQUENCE [LARGE SCALE GENOMIC DNA]</scope>
    <source>
        <strain evidence="4 5">4284/11</strain>
    </source>
</reference>
<evidence type="ECO:0000313" key="5">
    <source>
        <dbReference type="Proteomes" id="UP000275012"/>
    </source>
</evidence>
<evidence type="ECO:0000259" key="3">
    <source>
        <dbReference type="PROSITE" id="PS50206"/>
    </source>
</evidence>
<dbReference type="AlphaFoldDB" id="A0A3M2I194"/>